<dbReference type="SUPFAM" id="SSF50630">
    <property type="entry name" value="Acid proteases"/>
    <property type="match status" value="1"/>
</dbReference>
<dbReference type="Pfam" id="PF00665">
    <property type="entry name" value="rve"/>
    <property type="match status" value="1"/>
</dbReference>
<dbReference type="SUPFAM" id="SSF56672">
    <property type="entry name" value="DNA/RNA polymerases"/>
    <property type="match status" value="1"/>
</dbReference>
<evidence type="ECO:0000313" key="12">
    <source>
        <dbReference type="EMBL" id="KAK3089837.1"/>
    </source>
</evidence>
<feature type="region of interest" description="Disordered" evidence="9">
    <location>
        <begin position="1213"/>
        <end position="1262"/>
    </location>
</feature>
<feature type="domain" description="Integrase catalytic" evidence="11">
    <location>
        <begin position="868"/>
        <end position="1026"/>
    </location>
</feature>
<comment type="caution">
    <text evidence="12">The sequence shown here is derived from an EMBL/GenBank/DDBJ whole genome shotgun (WGS) entry which is preliminary data.</text>
</comment>
<dbReference type="InterPro" id="IPR012337">
    <property type="entry name" value="RNaseH-like_sf"/>
</dbReference>
<dbReference type="GO" id="GO:0003676">
    <property type="term" value="F:nucleic acid binding"/>
    <property type="evidence" value="ECO:0007669"/>
    <property type="project" value="InterPro"/>
</dbReference>
<reference evidence="12" key="1">
    <citation type="submission" date="2019-08" db="EMBL/GenBank/DDBJ databases">
        <title>The improved chromosome-level genome for the pearl oyster Pinctada fucata martensii using PacBio sequencing and Hi-C.</title>
        <authorList>
            <person name="Zheng Z."/>
        </authorList>
    </citation>
    <scope>NUCLEOTIDE SEQUENCE</scope>
    <source>
        <strain evidence="12">ZZ-2019</strain>
        <tissue evidence="12">Adductor muscle</tissue>
    </source>
</reference>
<dbReference type="FunFam" id="3.30.420.10:FF:000032">
    <property type="entry name" value="Retrovirus-related Pol polyprotein from transposon 297-like Protein"/>
    <property type="match status" value="1"/>
</dbReference>
<protein>
    <recommendedName>
        <fullName evidence="1">RNA-directed DNA polymerase</fullName>
        <ecNumber evidence="1">2.7.7.49</ecNumber>
    </recommendedName>
</protein>
<dbReference type="Pfam" id="PF22938">
    <property type="entry name" value="Integrase_p58_C"/>
    <property type="match status" value="1"/>
</dbReference>
<dbReference type="Gene3D" id="3.30.70.270">
    <property type="match status" value="2"/>
</dbReference>
<dbReference type="InterPro" id="IPR043502">
    <property type="entry name" value="DNA/RNA_pol_sf"/>
</dbReference>
<keyword evidence="5" id="KW-0540">Nuclease</keyword>
<dbReference type="Gene3D" id="3.10.10.10">
    <property type="entry name" value="HIV Type 1 Reverse Transcriptase, subunit A, domain 1"/>
    <property type="match status" value="1"/>
</dbReference>
<keyword evidence="13" id="KW-1185">Reference proteome</keyword>
<dbReference type="Pfam" id="PF00078">
    <property type="entry name" value="RVT_1"/>
    <property type="match status" value="1"/>
</dbReference>
<dbReference type="FunFam" id="3.10.10.10:FF:000007">
    <property type="entry name" value="Retrovirus-related Pol polyprotein from transposon 17.6-like Protein"/>
    <property type="match status" value="1"/>
</dbReference>
<dbReference type="Gene3D" id="2.30.30.850">
    <property type="match status" value="1"/>
</dbReference>
<dbReference type="InterPro" id="IPR001584">
    <property type="entry name" value="Integrase_cat-core"/>
</dbReference>
<evidence type="ECO:0000256" key="6">
    <source>
        <dbReference type="ARBA" id="ARBA00022759"/>
    </source>
</evidence>
<name>A0AA88XPH8_PINIB</name>
<gene>
    <name evidence="12" type="ORF">FSP39_006960</name>
</gene>
<dbReference type="EMBL" id="VSWD01000010">
    <property type="protein sequence ID" value="KAK3089837.1"/>
    <property type="molecule type" value="Genomic_DNA"/>
</dbReference>
<dbReference type="GO" id="GO:0006508">
    <property type="term" value="P:proteolysis"/>
    <property type="evidence" value="ECO:0007669"/>
    <property type="project" value="UniProtKB-KW"/>
</dbReference>
<keyword evidence="2" id="KW-0645">Protease</keyword>
<dbReference type="GO" id="GO:0003964">
    <property type="term" value="F:RNA-directed DNA polymerase activity"/>
    <property type="evidence" value="ECO:0007669"/>
    <property type="project" value="UniProtKB-KW"/>
</dbReference>
<evidence type="ECO:0000256" key="8">
    <source>
        <dbReference type="ARBA" id="ARBA00022918"/>
    </source>
</evidence>
<evidence type="ECO:0000256" key="3">
    <source>
        <dbReference type="ARBA" id="ARBA00022679"/>
    </source>
</evidence>
<dbReference type="InterPro" id="IPR054465">
    <property type="entry name" value="Integrase_p58-like_C"/>
</dbReference>
<dbReference type="PANTHER" id="PTHR37984">
    <property type="entry name" value="PROTEIN CBG26694"/>
    <property type="match status" value="1"/>
</dbReference>
<dbReference type="InterPro" id="IPR036397">
    <property type="entry name" value="RNaseH_sf"/>
</dbReference>
<dbReference type="Gene3D" id="2.40.70.10">
    <property type="entry name" value="Acid Proteases"/>
    <property type="match status" value="1"/>
</dbReference>
<dbReference type="CDD" id="cd00303">
    <property type="entry name" value="retropepsin_like"/>
    <property type="match status" value="1"/>
</dbReference>
<dbReference type="InterPro" id="IPR000477">
    <property type="entry name" value="RT_dom"/>
</dbReference>
<dbReference type="InterPro" id="IPR041588">
    <property type="entry name" value="Integrase_H2C2"/>
</dbReference>
<keyword evidence="3" id="KW-0808">Transferase</keyword>
<evidence type="ECO:0000256" key="2">
    <source>
        <dbReference type="ARBA" id="ARBA00022670"/>
    </source>
</evidence>
<dbReference type="FunFam" id="3.10.10.10:FF:000002">
    <property type="entry name" value="Retrovirus-related Pol polyprotein from transposon 17.6-like protein"/>
    <property type="match status" value="1"/>
</dbReference>
<keyword evidence="4" id="KW-0548">Nucleotidyltransferase</keyword>
<evidence type="ECO:0000259" key="11">
    <source>
        <dbReference type="PROSITE" id="PS50994"/>
    </source>
</evidence>
<dbReference type="AlphaFoldDB" id="A0AA88XPH8"/>
<feature type="domain" description="Reverse transcriptase" evidence="10">
    <location>
        <begin position="310"/>
        <end position="489"/>
    </location>
</feature>
<evidence type="ECO:0000256" key="4">
    <source>
        <dbReference type="ARBA" id="ARBA00022695"/>
    </source>
</evidence>
<dbReference type="InterPro" id="IPR041373">
    <property type="entry name" value="RT_RNaseH"/>
</dbReference>
<dbReference type="Gene3D" id="3.30.420.10">
    <property type="entry name" value="Ribonuclease H-like superfamily/Ribonuclease H"/>
    <property type="match status" value="1"/>
</dbReference>
<dbReference type="InterPro" id="IPR043128">
    <property type="entry name" value="Rev_trsase/Diguanyl_cyclase"/>
</dbReference>
<evidence type="ECO:0000256" key="9">
    <source>
        <dbReference type="SAM" id="MobiDB-lite"/>
    </source>
</evidence>
<dbReference type="Pfam" id="PF17921">
    <property type="entry name" value="Integrase_H2C2"/>
    <property type="match status" value="1"/>
</dbReference>
<organism evidence="12 13">
    <name type="scientific">Pinctada imbricata</name>
    <name type="common">Atlantic pearl-oyster</name>
    <name type="synonym">Pinctada martensii</name>
    <dbReference type="NCBI Taxonomy" id="66713"/>
    <lineage>
        <taxon>Eukaryota</taxon>
        <taxon>Metazoa</taxon>
        <taxon>Spiralia</taxon>
        <taxon>Lophotrochozoa</taxon>
        <taxon>Mollusca</taxon>
        <taxon>Bivalvia</taxon>
        <taxon>Autobranchia</taxon>
        <taxon>Pteriomorphia</taxon>
        <taxon>Pterioida</taxon>
        <taxon>Pterioidea</taxon>
        <taxon>Pteriidae</taxon>
        <taxon>Pinctada</taxon>
    </lineage>
</organism>
<dbReference type="InterPro" id="IPR021109">
    <property type="entry name" value="Peptidase_aspartic_dom_sf"/>
</dbReference>
<dbReference type="CDD" id="cd09274">
    <property type="entry name" value="RNase_HI_RT_Ty3"/>
    <property type="match status" value="1"/>
</dbReference>
<dbReference type="Pfam" id="PF17917">
    <property type="entry name" value="RT_RNaseH"/>
    <property type="match status" value="1"/>
</dbReference>
<feature type="region of interest" description="Disordered" evidence="9">
    <location>
        <begin position="1150"/>
        <end position="1184"/>
    </location>
</feature>
<evidence type="ECO:0000259" key="10">
    <source>
        <dbReference type="PROSITE" id="PS50878"/>
    </source>
</evidence>
<dbReference type="InterPro" id="IPR050951">
    <property type="entry name" value="Retrovirus_Pol_polyprotein"/>
</dbReference>
<dbReference type="GO" id="GO:0004519">
    <property type="term" value="F:endonuclease activity"/>
    <property type="evidence" value="ECO:0007669"/>
    <property type="project" value="UniProtKB-KW"/>
</dbReference>
<dbReference type="PROSITE" id="PS50994">
    <property type="entry name" value="INTEGRASE"/>
    <property type="match status" value="1"/>
</dbReference>
<dbReference type="GO" id="GO:0008233">
    <property type="term" value="F:peptidase activity"/>
    <property type="evidence" value="ECO:0007669"/>
    <property type="project" value="UniProtKB-KW"/>
</dbReference>
<keyword evidence="7" id="KW-0378">Hydrolase</keyword>
<evidence type="ECO:0000256" key="1">
    <source>
        <dbReference type="ARBA" id="ARBA00012493"/>
    </source>
</evidence>
<evidence type="ECO:0000256" key="7">
    <source>
        <dbReference type="ARBA" id="ARBA00022801"/>
    </source>
</evidence>
<evidence type="ECO:0000256" key="5">
    <source>
        <dbReference type="ARBA" id="ARBA00022722"/>
    </source>
</evidence>
<dbReference type="PROSITE" id="PS50878">
    <property type="entry name" value="RT_POL"/>
    <property type="match status" value="1"/>
</dbReference>
<dbReference type="SUPFAM" id="SSF53098">
    <property type="entry name" value="Ribonuclease H-like"/>
    <property type="match status" value="1"/>
</dbReference>
<keyword evidence="6" id="KW-0255">Endonuclease</keyword>
<dbReference type="EC" id="2.7.7.49" evidence="1"/>
<proteinExistence type="predicted"/>
<dbReference type="PANTHER" id="PTHR37984:SF5">
    <property type="entry name" value="PROTEIN NYNRIN-LIKE"/>
    <property type="match status" value="1"/>
</dbReference>
<dbReference type="FunFam" id="3.30.70.270:FF:000020">
    <property type="entry name" value="Transposon Tf2-6 polyprotein-like Protein"/>
    <property type="match status" value="1"/>
</dbReference>
<dbReference type="GO" id="GO:0015074">
    <property type="term" value="P:DNA integration"/>
    <property type="evidence" value="ECO:0007669"/>
    <property type="project" value="InterPro"/>
</dbReference>
<dbReference type="Gene3D" id="1.10.340.70">
    <property type="match status" value="1"/>
</dbReference>
<keyword evidence="8" id="KW-0695">RNA-directed DNA polymerase</keyword>
<sequence length="1262" mass="143639">MLIDTGSVYTLVNYDLFKKIQEKRKESIFLAKFEKNLVSANGEKIDIEGCFEPLIVVGHIICRHKVIVAHDLAHHCLLGIDFMLKNKMTLDMGNLQLFKGGKSVRLRTGTVQDVVCRVALAETTVIPPKHEIIVEGKAKIKNRGIFSGSINGVLEPKKRNEVLIARELVNSRDGKMPVRMVNLSDESVTIYKNTTIGTLEQNESPMLCGVGEAGCSPPACIASINTSRASEILRKINLDDTVVEGNEKEQLIKLITEYQDVFSLGNNDIGRADKVKHRIDTGSAFPIRQAPRRVPVAMKDEVKNHIADMLSNGIIRESCSPWASPIVLVKKKGGGTRFCIDYRKLNSVTKRDAYPLPRMDDALETLSGAKYFSTLDLISGYWQVEVDENDRDKTAFATHMGLYEFNVMPFGLCGAPSTFQRLMEAVLGGMQWESCMIYLDDIIVFGRSFQEHNRRLQEVFKKLRKAGLKMKPQKCQFLRNELRYLGHIVSPDGIRTDPEKTKAVKEWPIPSSAEEVRQFLGLASYYRRFIRNFANLAAPLHKISANNNSFKWSEECTVSFNKLKHALTSAPVLSYPNVEGTFVLDTDASDQAIGGVLSQIQDGQERVICYGSKVLSKPEKNYCVTRQELLAIIYFLQQFRHYLLGRRFKIRTDHKALTWLKSFREPEGQMARWQLQLAEYDFSIEHREGRKHSNADALSRIPCKQCGWSTGGDVVSSVGQKLEVDRLLIEQEKDPDIAPILLWKRTRLSRPDSSLVEGASPVTKEIWSQWNQLVIDKGALYKQTDEAVSGVKYQAVVPRSLQQNVIKLCHDLPSTGHLGFDKTWERLKARFYWPDMKKDVEVYSKACDKCAARKNPSKSLKAPLKPIEVGAPMERVAMDILQLPLTERKNRYVLVISDYFSKWTEAYALRDHKAETIALVFVQEFACRFGMPMTIHTDQGTDFQSKLLSEIYKMMGIERTRTSPYHPQCDGQVERFNRTLLDMLSKFCNERQNDWDLYLPQLMLSYRTSINSSTKFSPAFIMFGRELRLPVDLMIRPITEEVQNTATYVQKLREKFHRALEIIRTNINTAHLHQKDYYDRGVNFHEFQPGDNVRLFCPGVKKGQSTKLHSPWKGPYVVLAKLSDLNYRIKLVGGRKKKVVHINRMKPYVNPVAQDDQDTQRTQAAQEIDANNHQSSSCHDEDLFSEDESIGQGNTEAFQDLGREQISDEVVDDLQLSTGEHQAEALQDIDSSSSGTDEGAVGRLQRVRRPPKYLEDYETELD</sequence>
<dbReference type="CDD" id="cd01647">
    <property type="entry name" value="RT_LTR"/>
    <property type="match status" value="1"/>
</dbReference>
<evidence type="ECO:0000313" key="13">
    <source>
        <dbReference type="Proteomes" id="UP001186944"/>
    </source>
</evidence>
<accession>A0AA88XPH8</accession>
<dbReference type="Proteomes" id="UP001186944">
    <property type="component" value="Unassembled WGS sequence"/>
</dbReference>
<dbReference type="FunFam" id="1.10.340.70:FF:000001">
    <property type="entry name" value="Retrovirus-related Pol polyprotein from transposon gypsy-like Protein"/>
    <property type="match status" value="1"/>
</dbReference>